<gene>
    <name evidence="2" type="primary">spaG</name>
    <name evidence="2" type="ORF">GCM10010885_02870</name>
</gene>
<reference evidence="2" key="1">
    <citation type="journal article" date="2014" name="Int. J. Syst. Evol. Microbiol.">
        <title>Complete genome sequence of Corynebacterium casei LMG S-19264T (=DSM 44701T), isolated from a smear-ripened cheese.</title>
        <authorList>
            <consortium name="US DOE Joint Genome Institute (JGI-PGF)"/>
            <person name="Walter F."/>
            <person name="Albersmeier A."/>
            <person name="Kalinowski J."/>
            <person name="Ruckert C."/>
        </authorList>
    </citation>
    <scope>NUCLEOTIDE SEQUENCE</scope>
    <source>
        <strain evidence="2">JCM 18487</strain>
    </source>
</reference>
<dbReference type="AlphaFoldDB" id="A0A917K2S6"/>
<feature type="transmembrane region" description="Helical" evidence="1">
    <location>
        <begin position="166"/>
        <end position="186"/>
    </location>
</feature>
<dbReference type="Proteomes" id="UP000637695">
    <property type="component" value="Unassembled WGS sequence"/>
</dbReference>
<keyword evidence="3" id="KW-1185">Reference proteome</keyword>
<dbReference type="CDD" id="cd21807">
    <property type="entry name" value="ABC-2_lan_permease_MutE_EpiE-like"/>
    <property type="match status" value="1"/>
</dbReference>
<sequence>MLAAIWSEWIKSRRTAVMWMTLLAPVVCAAVAVLYVHAHGVSRTTWRDTIDVVNQVWSGLWLPLAAGLMAGLSAHMEADAGGWGALRARHVSPAHLYVAKLSVIAAYMGLSTLWLVASSTGMSALAGVVQPIPWGALLAAVLANWCAVLPLLFASYWIAEAAGWSVPIALGVMGMLIASVVGGTSVGNHTWMFIPWSWPMRIFYEVYGWFAPWTATPSFENAAWNVWLAAIAIAAGLGWGGAHWFERREVD</sequence>
<dbReference type="EMBL" id="BMOY01000003">
    <property type="protein sequence ID" value="GGI96574.1"/>
    <property type="molecule type" value="Genomic_DNA"/>
</dbReference>
<dbReference type="InterPro" id="IPR021205">
    <property type="entry name" value="Lanti_perm_SpaE/MutE/EpiE-like"/>
</dbReference>
<keyword evidence="1" id="KW-0812">Transmembrane</keyword>
<reference evidence="2" key="2">
    <citation type="submission" date="2020-09" db="EMBL/GenBank/DDBJ databases">
        <authorList>
            <person name="Sun Q."/>
            <person name="Ohkuma M."/>
        </authorList>
    </citation>
    <scope>NUCLEOTIDE SEQUENCE</scope>
    <source>
        <strain evidence="2">JCM 18487</strain>
    </source>
</reference>
<dbReference type="RefSeq" id="WP_188880724.1">
    <property type="nucleotide sequence ID" value="NZ_BMOY01000003.1"/>
</dbReference>
<evidence type="ECO:0000256" key="1">
    <source>
        <dbReference type="SAM" id="Phobius"/>
    </source>
</evidence>
<evidence type="ECO:0000313" key="2">
    <source>
        <dbReference type="EMBL" id="GGI96574.1"/>
    </source>
</evidence>
<comment type="caution">
    <text evidence="2">The sequence shown here is derived from an EMBL/GenBank/DDBJ whole genome shotgun (WGS) entry which is preliminary data.</text>
</comment>
<organism evidence="2 3">
    <name type="scientific">Alicyclobacillus cellulosilyticus</name>
    <dbReference type="NCBI Taxonomy" id="1003997"/>
    <lineage>
        <taxon>Bacteria</taxon>
        <taxon>Bacillati</taxon>
        <taxon>Bacillota</taxon>
        <taxon>Bacilli</taxon>
        <taxon>Bacillales</taxon>
        <taxon>Alicyclobacillaceae</taxon>
        <taxon>Alicyclobacillus</taxon>
    </lineage>
</organism>
<feature type="transmembrane region" description="Helical" evidence="1">
    <location>
        <begin position="16"/>
        <end position="36"/>
    </location>
</feature>
<name>A0A917K2S6_9BACL</name>
<keyword evidence="1" id="KW-0472">Membrane</keyword>
<proteinExistence type="predicted"/>
<feature type="transmembrane region" description="Helical" evidence="1">
    <location>
        <begin position="137"/>
        <end position="159"/>
    </location>
</feature>
<protein>
    <submittedName>
        <fullName evidence="2">Multidrug ABC transporter permease</fullName>
    </submittedName>
</protein>
<feature type="transmembrane region" description="Helical" evidence="1">
    <location>
        <begin position="97"/>
        <end position="117"/>
    </location>
</feature>
<feature type="transmembrane region" description="Helical" evidence="1">
    <location>
        <begin position="222"/>
        <end position="245"/>
    </location>
</feature>
<keyword evidence="1" id="KW-1133">Transmembrane helix</keyword>
<dbReference type="Pfam" id="PF12730">
    <property type="entry name" value="ABC2_membrane_4"/>
    <property type="match status" value="1"/>
</dbReference>
<accession>A0A917K2S6</accession>
<evidence type="ECO:0000313" key="3">
    <source>
        <dbReference type="Proteomes" id="UP000637695"/>
    </source>
</evidence>